<proteinExistence type="predicted"/>
<dbReference type="Proteomes" id="UP000283523">
    <property type="component" value="Unassembled WGS sequence"/>
</dbReference>
<sequence length="230" mass="24756">MLKVMIDSVACNGKVGRRWFMQVVGVTSAATGLTACDTLLDDENPYVGGVQLGRDDVGVLNYAYALEQLEAAFYTQMLTTPYAGITPEETQLLTDIRDHEIIHREFLRTALAGDAIESLELNFGSLNFGDRAAILAAARQFENTGVAAYNGAGKLLKNPDFLTLAGKIVSVEARHAALIADLLQPRTTYFASDEVVAFNGLEIVQTPAQVLSAVRPYTGTVVNGDLLPTT</sequence>
<dbReference type="OrthoDB" id="954262at2"/>
<gene>
    <name evidence="1" type="ORF">DYU11_10660</name>
</gene>
<evidence type="ECO:0000313" key="2">
    <source>
        <dbReference type="Proteomes" id="UP000283523"/>
    </source>
</evidence>
<organism evidence="1 2">
    <name type="scientific">Fibrisoma montanum</name>
    <dbReference type="NCBI Taxonomy" id="2305895"/>
    <lineage>
        <taxon>Bacteria</taxon>
        <taxon>Pseudomonadati</taxon>
        <taxon>Bacteroidota</taxon>
        <taxon>Cytophagia</taxon>
        <taxon>Cytophagales</taxon>
        <taxon>Spirosomataceae</taxon>
        <taxon>Fibrisoma</taxon>
    </lineage>
</organism>
<dbReference type="RefSeq" id="WP_119667672.1">
    <property type="nucleotide sequence ID" value="NZ_QXED01000003.1"/>
</dbReference>
<dbReference type="CDD" id="cd00657">
    <property type="entry name" value="Ferritin_like"/>
    <property type="match status" value="1"/>
</dbReference>
<comment type="caution">
    <text evidence="1">The sequence shown here is derived from an EMBL/GenBank/DDBJ whole genome shotgun (WGS) entry which is preliminary data.</text>
</comment>
<dbReference type="Pfam" id="PF13668">
    <property type="entry name" value="Ferritin_2"/>
    <property type="match status" value="1"/>
</dbReference>
<dbReference type="AlphaFoldDB" id="A0A418MAQ1"/>
<dbReference type="SUPFAM" id="SSF47240">
    <property type="entry name" value="Ferritin-like"/>
    <property type="match status" value="1"/>
</dbReference>
<protein>
    <submittedName>
        <fullName evidence="1">Ferritin-like domain-containing protein</fullName>
    </submittedName>
</protein>
<dbReference type="EMBL" id="QXED01000003">
    <property type="protein sequence ID" value="RIV23455.1"/>
    <property type="molecule type" value="Genomic_DNA"/>
</dbReference>
<name>A0A418MAQ1_9BACT</name>
<evidence type="ECO:0000313" key="1">
    <source>
        <dbReference type="EMBL" id="RIV23455.1"/>
    </source>
</evidence>
<reference evidence="1 2" key="1">
    <citation type="submission" date="2018-08" db="EMBL/GenBank/DDBJ databases">
        <title>Fibrisoma montanum sp. nov., isolated from Danxia mountain soil.</title>
        <authorList>
            <person name="Huang Y."/>
        </authorList>
    </citation>
    <scope>NUCLEOTIDE SEQUENCE [LARGE SCALE GENOMIC DNA]</scope>
    <source>
        <strain evidence="1 2">HYT19</strain>
    </source>
</reference>
<dbReference type="InterPro" id="IPR009078">
    <property type="entry name" value="Ferritin-like_SF"/>
</dbReference>
<keyword evidence="2" id="KW-1185">Reference proteome</keyword>
<accession>A0A418MAQ1</accession>